<evidence type="ECO:0000256" key="1">
    <source>
        <dbReference type="SAM" id="Coils"/>
    </source>
</evidence>
<dbReference type="Proteomes" id="UP000035214">
    <property type="component" value="Unassembled WGS sequence"/>
</dbReference>
<dbReference type="RefSeq" id="WP_162488694.1">
    <property type="nucleotide sequence ID" value="NZ_LCYI01000017.1"/>
</dbReference>
<comment type="caution">
    <text evidence="2">The sequence shown here is derived from an EMBL/GenBank/DDBJ whole genome shotgun (WGS) entry which is preliminary data.</text>
</comment>
<sequence>MSMYLKIQESAKRINELTKHQKKLEREKNVLKSEFYRLLKENKKYKDTPEEIRTLDN</sequence>
<accession>A0A0G8F3X1</accession>
<keyword evidence="1" id="KW-0175">Coiled coil</keyword>
<feature type="coiled-coil region" evidence="1">
    <location>
        <begin position="7"/>
        <end position="34"/>
    </location>
</feature>
<dbReference type="AlphaFoldDB" id="A0A0G8F3X1"/>
<dbReference type="EMBL" id="LCYI01000017">
    <property type="protein sequence ID" value="KLA31084.1"/>
    <property type="molecule type" value="Genomic_DNA"/>
</dbReference>
<organism evidence="2 3">
    <name type="scientific">Bacillus cereus</name>
    <dbReference type="NCBI Taxonomy" id="1396"/>
    <lineage>
        <taxon>Bacteria</taxon>
        <taxon>Bacillati</taxon>
        <taxon>Bacillota</taxon>
        <taxon>Bacilli</taxon>
        <taxon>Bacillales</taxon>
        <taxon>Bacillaceae</taxon>
        <taxon>Bacillus</taxon>
        <taxon>Bacillus cereus group</taxon>
    </lineage>
</organism>
<evidence type="ECO:0000313" key="3">
    <source>
        <dbReference type="Proteomes" id="UP000035214"/>
    </source>
</evidence>
<gene>
    <name evidence="2" type="ORF">B4077_3352</name>
</gene>
<name>A0A0G8F3X1_BACCE</name>
<dbReference type="PATRIC" id="fig|1396.428.peg.2732"/>
<evidence type="ECO:0000313" key="2">
    <source>
        <dbReference type="EMBL" id="KLA31084.1"/>
    </source>
</evidence>
<proteinExistence type="predicted"/>
<protein>
    <submittedName>
        <fullName evidence="2">Uncharacterized protein</fullName>
    </submittedName>
</protein>
<reference evidence="2 3" key="1">
    <citation type="submission" date="2015-04" db="EMBL/GenBank/DDBJ databases">
        <title>Draft Genome Sequences of Eight Spore-Forming Food Isolates of Bacillus cereus Genome sequencing.</title>
        <authorList>
            <person name="Krawcyk A.O."/>
            <person name="de Jong A."/>
            <person name="Eijlander R.T."/>
            <person name="Berendsen E.M."/>
            <person name="Holsappel S."/>
            <person name="Wells-Bennik M."/>
            <person name="Kuipers O.P."/>
        </authorList>
    </citation>
    <scope>NUCLEOTIDE SEQUENCE [LARGE SCALE GENOMIC DNA]</scope>
    <source>
        <strain evidence="2 3">B4077</strain>
    </source>
</reference>